<comment type="function">
    <text evidence="3">Acetylation of prosthetic group (2-(5''-phosphoribosyl)-3'-dephosphocoenzyme-A) of the gamma subunit of citrate lyase.</text>
</comment>
<dbReference type="InterPro" id="IPR014729">
    <property type="entry name" value="Rossmann-like_a/b/a_fold"/>
</dbReference>
<comment type="catalytic activity">
    <reaction evidence="3">
        <text>holo-[citrate lyase ACP] + acetate + ATP = acetyl-[citrate lyase ACP] + AMP + diphosphate</text>
        <dbReference type="Rhea" id="RHEA:23788"/>
        <dbReference type="Rhea" id="RHEA-COMP:10158"/>
        <dbReference type="Rhea" id="RHEA-COMP:13710"/>
        <dbReference type="ChEBI" id="CHEBI:30089"/>
        <dbReference type="ChEBI" id="CHEBI:30616"/>
        <dbReference type="ChEBI" id="CHEBI:33019"/>
        <dbReference type="ChEBI" id="CHEBI:82683"/>
        <dbReference type="ChEBI" id="CHEBI:137976"/>
        <dbReference type="ChEBI" id="CHEBI:456215"/>
        <dbReference type="EC" id="6.2.1.22"/>
    </reaction>
</comment>
<gene>
    <name evidence="5" type="ORF">JFP838_07650</name>
</gene>
<dbReference type="Pfam" id="PF08218">
    <property type="entry name" value="Citrate_ly_lig"/>
    <property type="match status" value="1"/>
</dbReference>
<dbReference type="InterPro" id="IPR016181">
    <property type="entry name" value="Acyl_CoA_acyltransferase"/>
</dbReference>
<dbReference type="NCBIfam" id="TIGR00125">
    <property type="entry name" value="cyt_tran_rel"/>
    <property type="match status" value="1"/>
</dbReference>
<dbReference type="SUPFAM" id="SSF52374">
    <property type="entry name" value="Nucleotidylyl transferase"/>
    <property type="match status" value="1"/>
</dbReference>
<dbReference type="NCBIfam" id="TIGR00124">
    <property type="entry name" value="cit_ly_ligase"/>
    <property type="match status" value="1"/>
</dbReference>
<dbReference type="EC" id="6.2.1.22" evidence="3"/>
<protein>
    <recommendedName>
        <fullName evidence="3">[Citrate [pro-3S]-lyase] ligase</fullName>
        <ecNumber evidence="3">6.2.1.22</ecNumber>
    </recommendedName>
</protein>
<dbReference type="InterPro" id="IPR005216">
    <property type="entry name" value="Citrate_lyase_ligase"/>
</dbReference>
<keyword evidence="2 3" id="KW-0067">ATP-binding</keyword>
<dbReference type="CDD" id="cd02169">
    <property type="entry name" value="Citrate_lyase_ligase"/>
    <property type="match status" value="1"/>
</dbReference>
<keyword evidence="3 5" id="KW-0436">Ligase</keyword>
<dbReference type="Proteomes" id="UP000070260">
    <property type="component" value="Chromosome"/>
</dbReference>
<dbReference type="GO" id="GO:0008771">
    <property type="term" value="F:[citrate (pro-3S)-lyase] ligase activity"/>
    <property type="evidence" value="ECO:0007669"/>
    <property type="project" value="UniProtKB-EC"/>
</dbReference>
<evidence type="ECO:0000313" key="5">
    <source>
        <dbReference type="EMBL" id="AMN35629.1"/>
    </source>
</evidence>
<dbReference type="OrthoDB" id="9779753at2"/>
<keyword evidence="5" id="KW-0456">Lyase</keyword>
<evidence type="ECO:0000256" key="2">
    <source>
        <dbReference type="ARBA" id="ARBA00022840"/>
    </source>
</evidence>
<dbReference type="SMART" id="SM00764">
    <property type="entry name" value="Citrate_ly_lig"/>
    <property type="match status" value="1"/>
</dbReference>
<dbReference type="Gene3D" id="3.40.50.620">
    <property type="entry name" value="HUPs"/>
    <property type="match status" value="1"/>
</dbReference>
<dbReference type="GO" id="GO:0016747">
    <property type="term" value="F:acyltransferase activity, transferring groups other than amino-acyl groups"/>
    <property type="evidence" value="ECO:0007669"/>
    <property type="project" value="InterPro"/>
</dbReference>
<dbReference type="PANTHER" id="PTHR40599">
    <property type="entry name" value="[CITRATE [PRO-3S]-LYASE] LIGASE"/>
    <property type="match status" value="1"/>
</dbReference>
<dbReference type="RefSeq" id="WP_061427895.1">
    <property type="nucleotide sequence ID" value="NZ_CATNZO010000001.1"/>
</dbReference>
<evidence type="ECO:0000256" key="1">
    <source>
        <dbReference type="ARBA" id="ARBA00022741"/>
    </source>
</evidence>
<dbReference type="GO" id="GO:0016829">
    <property type="term" value="F:lyase activity"/>
    <property type="evidence" value="ECO:0007669"/>
    <property type="project" value="UniProtKB-KW"/>
</dbReference>
<dbReference type="PATRIC" id="fig|1502.177.peg.1566"/>
<name>A0A127EI38_CLOPF</name>
<dbReference type="PROSITE" id="PS51186">
    <property type="entry name" value="GNAT"/>
    <property type="match status" value="1"/>
</dbReference>
<dbReference type="PANTHER" id="PTHR40599:SF1">
    <property type="entry name" value="[CITRATE [PRO-3S]-LYASE] LIGASE"/>
    <property type="match status" value="1"/>
</dbReference>
<evidence type="ECO:0000313" key="6">
    <source>
        <dbReference type="Proteomes" id="UP000070260"/>
    </source>
</evidence>
<feature type="domain" description="N-acetyltransferase" evidence="4">
    <location>
        <begin position="1"/>
        <end position="139"/>
    </location>
</feature>
<accession>A0A127EI38</accession>
<organism evidence="5 6">
    <name type="scientific">Clostridium perfringens</name>
    <dbReference type="NCBI Taxonomy" id="1502"/>
    <lineage>
        <taxon>Bacteria</taxon>
        <taxon>Bacillati</taxon>
        <taxon>Bacillota</taxon>
        <taxon>Clostridia</taxon>
        <taxon>Eubacteriales</taxon>
        <taxon>Clostridiaceae</taxon>
        <taxon>Clostridium</taxon>
    </lineage>
</organism>
<dbReference type="GO" id="GO:0005524">
    <property type="term" value="F:ATP binding"/>
    <property type="evidence" value="ECO:0007669"/>
    <property type="project" value="UniProtKB-UniRule"/>
</dbReference>
<reference evidence="5 6" key="1">
    <citation type="journal article" date="2016" name="PLoS ONE">
        <title>Plasmid Characterization and Chromosome Analysis of Two netF+ Clostridium perfringens Isolates Associated with Foal and Canine Necrotizing Enteritis.</title>
        <authorList>
            <person name="Mehdizadeh Gohari I."/>
            <person name="Kropinski A.M."/>
            <person name="Weese S.J."/>
            <person name="Parreira V.R."/>
            <person name="Whitehead A.E."/>
            <person name="Boerlin P."/>
            <person name="Prescott J.F."/>
        </authorList>
    </citation>
    <scope>NUCLEOTIDE SEQUENCE [LARGE SCALE GENOMIC DNA]</scope>
    <source>
        <strain evidence="5 6">JP838</strain>
    </source>
</reference>
<dbReference type="Gene3D" id="3.40.630.30">
    <property type="match status" value="1"/>
</dbReference>
<proteinExistence type="predicted"/>
<dbReference type="InterPro" id="IPR004821">
    <property type="entry name" value="Cyt_trans-like"/>
</dbReference>
<dbReference type="EMBL" id="CP010994">
    <property type="protein sequence ID" value="AMN35629.1"/>
    <property type="molecule type" value="Genomic_DNA"/>
</dbReference>
<dbReference type="PIRSF" id="PIRSF005751">
    <property type="entry name" value="Acet_citr_lig"/>
    <property type="match status" value="1"/>
</dbReference>
<dbReference type="SUPFAM" id="SSF55729">
    <property type="entry name" value="Acyl-CoA N-acyltransferases (Nat)"/>
    <property type="match status" value="1"/>
</dbReference>
<dbReference type="InterPro" id="IPR000182">
    <property type="entry name" value="GNAT_dom"/>
</dbReference>
<evidence type="ECO:0000259" key="4">
    <source>
        <dbReference type="PROSITE" id="PS51186"/>
    </source>
</evidence>
<dbReference type="AlphaFoldDB" id="A0A127EI38"/>
<dbReference type="InterPro" id="IPR013166">
    <property type="entry name" value="Citrate_lyase_ligase_C"/>
</dbReference>
<sequence>MSEWNYENTFEEELTFFSFNQQINKKYKFQVEEFLKKENLRFVKSINFTVCVFNNKDLIATGSLDGYILKCFAIRNDYRKKGISEKILRILTEKAFENGETHLFIYTKPKNSKLFESLGYHQLINIPNLVSLLENKSTGIRNYIRNLQKESYLQGEKIASIVMNCNPFTKGHKYLIEKASKENDIVHLFILTEDKSEFSTEDRINMVKLGTKHLKNVLIHEAGKYIISSATFPSYFIKEQKNITKAHAYLDLTLFCEYISKALNIKYRYVGEEPFSNLTNEYNQYMKEILPKYNIQVIEVKRLKEDEQAISASNVRSLLKEGSLEKVESLVPKTTFDYLLNISKK</sequence>
<evidence type="ECO:0000256" key="3">
    <source>
        <dbReference type="PIRNR" id="PIRNR005751"/>
    </source>
</evidence>
<keyword evidence="1 3" id="KW-0547">Nucleotide-binding</keyword>